<feature type="transmembrane region" description="Helical" evidence="6">
    <location>
        <begin position="186"/>
        <end position="205"/>
    </location>
</feature>
<sequence length="352" mass="37613">MSTVFDTAPESDASAPATAARHPDVLWARHGVALLVVVVLAAFAPVVLPASQQAVAVQVLIFAIMAVGWNLMSGFGGMFNFGNAAYFGVGAYADAYLLVEHGVSPWFGMLAGAALAAALAALIGFLTFRYRVSGAYFALATFAFAEILRLVATNTDLVNRSIGYNVPLLQDASWTQLQFPAGDHRYYWTGLALLALAMLVTIGYLRSRSGQYTVAIRDDEAAASSLGVNVLRYRLQTMALSGAITAVAGAFYTQYFLFVNPDLAFSQNQSIQSILPAVIGGVGTIWGPLIGACIVGPLSNGTSTLLRHPPDWLMFLQGRSGLDVVIYAVLLILIVLLLPKGIYGTVRDRLRR</sequence>
<evidence type="ECO:0000256" key="3">
    <source>
        <dbReference type="ARBA" id="ARBA00022692"/>
    </source>
</evidence>
<keyword evidence="5 6" id="KW-0472">Membrane</keyword>
<dbReference type="Pfam" id="PF02653">
    <property type="entry name" value="BPD_transp_2"/>
    <property type="match status" value="1"/>
</dbReference>
<keyword evidence="8" id="KW-1185">Reference proteome</keyword>
<keyword evidence="2" id="KW-1003">Cell membrane</keyword>
<dbReference type="Proteomes" id="UP000186132">
    <property type="component" value="Unassembled WGS sequence"/>
</dbReference>
<organism evidence="7 8">
    <name type="scientific">Jatrophihabitans endophyticus</name>
    <dbReference type="NCBI Taxonomy" id="1206085"/>
    <lineage>
        <taxon>Bacteria</taxon>
        <taxon>Bacillati</taxon>
        <taxon>Actinomycetota</taxon>
        <taxon>Actinomycetes</taxon>
        <taxon>Jatrophihabitantales</taxon>
        <taxon>Jatrophihabitantaceae</taxon>
        <taxon>Jatrophihabitans</taxon>
    </lineage>
</organism>
<feature type="transmembrane region" description="Helical" evidence="6">
    <location>
        <begin position="55"/>
        <end position="72"/>
    </location>
</feature>
<feature type="transmembrane region" description="Helical" evidence="6">
    <location>
        <begin position="135"/>
        <end position="152"/>
    </location>
</feature>
<feature type="transmembrane region" description="Helical" evidence="6">
    <location>
        <begin position="324"/>
        <end position="343"/>
    </location>
</feature>
<evidence type="ECO:0000256" key="5">
    <source>
        <dbReference type="ARBA" id="ARBA00023136"/>
    </source>
</evidence>
<comment type="subcellular location">
    <subcellularLocation>
        <location evidence="1">Cell membrane</location>
        <topology evidence="1">Multi-pass membrane protein</topology>
    </subcellularLocation>
</comment>
<feature type="transmembrane region" description="Helical" evidence="6">
    <location>
        <begin position="27"/>
        <end position="48"/>
    </location>
</feature>
<reference evidence="7 8" key="1">
    <citation type="submission" date="2016-11" db="EMBL/GenBank/DDBJ databases">
        <authorList>
            <person name="Jaros S."/>
            <person name="Januszkiewicz K."/>
            <person name="Wedrychowicz H."/>
        </authorList>
    </citation>
    <scope>NUCLEOTIDE SEQUENCE [LARGE SCALE GENOMIC DNA]</scope>
    <source>
        <strain evidence="7 8">DSM 45627</strain>
    </source>
</reference>
<dbReference type="InterPro" id="IPR001851">
    <property type="entry name" value="ABC_transp_permease"/>
</dbReference>
<dbReference type="EMBL" id="FQVU01000003">
    <property type="protein sequence ID" value="SHG70668.1"/>
    <property type="molecule type" value="Genomic_DNA"/>
</dbReference>
<dbReference type="STRING" id="1206085.SAMN05443575_2595"/>
<dbReference type="AlphaFoldDB" id="A0A1M5M087"/>
<evidence type="ECO:0000313" key="7">
    <source>
        <dbReference type="EMBL" id="SHG70668.1"/>
    </source>
</evidence>
<feature type="transmembrane region" description="Helical" evidence="6">
    <location>
        <begin position="106"/>
        <end position="128"/>
    </location>
</feature>
<dbReference type="RefSeq" id="WP_084181010.1">
    <property type="nucleotide sequence ID" value="NZ_FQVU01000003.1"/>
</dbReference>
<evidence type="ECO:0000256" key="6">
    <source>
        <dbReference type="SAM" id="Phobius"/>
    </source>
</evidence>
<dbReference type="OrthoDB" id="9814461at2"/>
<keyword evidence="3 6" id="KW-0812">Transmembrane</keyword>
<accession>A0A1M5M087</accession>
<feature type="transmembrane region" description="Helical" evidence="6">
    <location>
        <begin position="239"/>
        <end position="258"/>
    </location>
</feature>
<dbReference type="PANTHER" id="PTHR30482:SF10">
    <property type="entry name" value="HIGH-AFFINITY BRANCHED-CHAIN AMINO ACID TRANSPORT PROTEIN BRAE"/>
    <property type="match status" value="1"/>
</dbReference>
<name>A0A1M5M087_9ACTN</name>
<dbReference type="GO" id="GO:0005886">
    <property type="term" value="C:plasma membrane"/>
    <property type="evidence" value="ECO:0007669"/>
    <property type="project" value="UniProtKB-SubCell"/>
</dbReference>
<gene>
    <name evidence="7" type="ORF">SAMN05443575_2595</name>
</gene>
<dbReference type="CDD" id="cd06581">
    <property type="entry name" value="TM_PBP1_LivM_like"/>
    <property type="match status" value="1"/>
</dbReference>
<evidence type="ECO:0000256" key="2">
    <source>
        <dbReference type="ARBA" id="ARBA00022475"/>
    </source>
</evidence>
<keyword evidence="4 6" id="KW-1133">Transmembrane helix</keyword>
<evidence type="ECO:0000256" key="4">
    <source>
        <dbReference type="ARBA" id="ARBA00022989"/>
    </source>
</evidence>
<dbReference type="PANTHER" id="PTHR30482">
    <property type="entry name" value="HIGH-AFFINITY BRANCHED-CHAIN AMINO ACID TRANSPORT SYSTEM PERMEASE"/>
    <property type="match status" value="1"/>
</dbReference>
<proteinExistence type="predicted"/>
<evidence type="ECO:0000256" key="1">
    <source>
        <dbReference type="ARBA" id="ARBA00004651"/>
    </source>
</evidence>
<protein>
    <submittedName>
        <fullName evidence="7">Amino acid/amide ABC transporter membrane protein 2, HAAT family</fullName>
    </submittedName>
</protein>
<dbReference type="InterPro" id="IPR043428">
    <property type="entry name" value="LivM-like"/>
</dbReference>
<evidence type="ECO:0000313" key="8">
    <source>
        <dbReference type="Proteomes" id="UP000186132"/>
    </source>
</evidence>
<dbReference type="GO" id="GO:0015658">
    <property type="term" value="F:branched-chain amino acid transmembrane transporter activity"/>
    <property type="evidence" value="ECO:0007669"/>
    <property type="project" value="InterPro"/>
</dbReference>